<protein>
    <submittedName>
        <fullName evidence="2">Uncharacterized protein</fullName>
    </submittedName>
</protein>
<evidence type="ECO:0000256" key="1">
    <source>
        <dbReference type="SAM" id="MobiDB-lite"/>
    </source>
</evidence>
<accession>C6M4N8</accession>
<proteinExistence type="predicted"/>
<reference evidence="2" key="1">
    <citation type="submission" date="2009-07" db="EMBL/GenBank/DDBJ databases">
        <authorList>
            <person name="Weinstock G."/>
            <person name="Sodergren E."/>
            <person name="Clifton S."/>
            <person name="Fulton L."/>
            <person name="Fulton B."/>
            <person name="Courtney L."/>
            <person name="Fronick C."/>
            <person name="Harrison M."/>
            <person name="Strong C."/>
            <person name="Farmer C."/>
            <person name="Delahaunty K."/>
            <person name="Markovic C."/>
            <person name="Hall O."/>
            <person name="Minx P."/>
            <person name="Tomlinson C."/>
            <person name="Mitreva M."/>
            <person name="Nelson J."/>
            <person name="Hou S."/>
            <person name="Wollam A."/>
            <person name="Pepin K.H."/>
            <person name="Johnson M."/>
            <person name="Bhonagiri V."/>
            <person name="Nash W.E."/>
            <person name="Warren W."/>
            <person name="Chinwalla A."/>
            <person name="Mardis E.R."/>
            <person name="Wilson R.K."/>
        </authorList>
    </citation>
    <scope>NUCLEOTIDE SEQUENCE [LARGE SCALE GENOMIC DNA]</scope>
    <source>
        <strain evidence="2">ATCC 29256</strain>
    </source>
</reference>
<dbReference type="Proteomes" id="UP000005365">
    <property type="component" value="Unassembled WGS sequence"/>
</dbReference>
<evidence type="ECO:0000313" key="2">
    <source>
        <dbReference type="EMBL" id="EET44821.1"/>
    </source>
</evidence>
<comment type="caution">
    <text evidence="2">The sequence shown here is derived from an EMBL/GenBank/DDBJ whole genome shotgun (WGS) entry which is preliminary data.</text>
</comment>
<gene>
    <name evidence="2" type="ORF">NEISICOT_01485</name>
</gene>
<feature type="region of interest" description="Disordered" evidence="1">
    <location>
        <begin position="1"/>
        <end position="21"/>
    </location>
</feature>
<evidence type="ECO:0000313" key="3">
    <source>
        <dbReference type="Proteomes" id="UP000005365"/>
    </source>
</evidence>
<name>C6M4N8_NEISI</name>
<dbReference type="EMBL" id="ACKO02000007">
    <property type="protein sequence ID" value="EET44821.1"/>
    <property type="molecule type" value="Genomic_DNA"/>
</dbReference>
<organism evidence="2 3">
    <name type="scientific">Neisseria sicca ATCC 29256</name>
    <dbReference type="NCBI Taxonomy" id="547045"/>
    <lineage>
        <taxon>Bacteria</taxon>
        <taxon>Pseudomonadati</taxon>
        <taxon>Pseudomonadota</taxon>
        <taxon>Betaproteobacteria</taxon>
        <taxon>Neisseriales</taxon>
        <taxon>Neisseriaceae</taxon>
        <taxon>Neisseria</taxon>
    </lineage>
</organism>
<keyword evidence="3" id="KW-1185">Reference proteome</keyword>
<dbReference type="AlphaFoldDB" id="C6M4N8"/>
<sequence>MSSKQNTGFKHPRSSENEFSDDLEGLCCISCPLRSRFCKSAIFILNTRYNTNLVFKPIRDSVFRRPLR</sequence>